<dbReference type="InterPro" id="IPR036396">
    <property type="entry name" value="Cyt_P450_sf"/>
</dbReference>
<feature type="region of interest" description="Disordered" evidence="8">
    <location>
        <begin position="74"/>
        <end position="98"/>
    </location>
</feature>
<dbReference type="RefSeq" id="WP_076165600.1">
    <property type="nucleotide sequence ID" value="NZ_MRTP01000001.1"/>
</dbReference>
<dbReference type="AlphaFoldDB" id="A0A1R1F0T9"/>
<evidence type="ECO:0000256" key="2">
    <source>
        <dbReference type="ARBA" id="ARBA00022617"/>
    </source>
</evidence>
<proteinExistence type="inferred from homology"/>
<dbReference type="EMBL" id="MRTP01000001">
    <property type="protein sequence ID" value="OMF57606.1"/>
    <property type="molecule type" value="Genomic_DNA"/>
</dbReference>
<keyword evidence="6 7" id="KW-0503">Monooxygenase</keyword>
<dbReference type="InterPro" id="IPR017972">
    <property type="entry name" value="Cyt_P450_CS"/>
</dbReference>
<dbReference type="SUPFAM" id="SSF48264">
    <property type="entry name" value="Cytochrome P450"/>
    <property type="match status" value="1"/>
</dbReference>
<dbReference type="GO" id="GO:0020037">
    <property type="term" value="F:heme binding"/>
    <property type="evidence" value="ECO:0007669"/>
    <property type="project" value="InterPro"/>
</dbReference>
<keyword evidence="5 7" id="KW-0408">Iron</keyword>
<keyword evidence="4 7" id="KW-0560">Oxidoreductase</keyword>
<evidence type="ECO:0000256" key="5">
    <source>
        <dbReference type="ARBA" id="ARBA00023004"/>
    </source>
</evidence>
<name>A0A1R1F0T9_9BACL</name>
<dbReference type="PRINTS" id="PR00359">
    <property type="entry name" value="BP450"/>
</dbReference>
<comment type="caution">
    <text evidence="9">The sequence shown here is derived from an EMBL/GenBank/DDBJ whole genome shotgun (WGS) entry which is preliminary data.</text>
</comment>
<dbReference type="GO" id="GO:0005506">
    <property type="term" value="F:iron ion binding"/>
    <property type="evidence" value="ECO:0007669"/>
    <property type="project" value="InterPro"/>
</dbReference>
<dbReference type="PROSITE" id="PS00086">
    <property type="entry name" value="CYTOCHROME_P450"/>
    <property type="match status" value="1"/>
</dbReference>
<dbReference type="Proteomes" id="UP000187172">
    <property type="component" value="Unassembled WGS sequence"/>
</dbReference>
<evidence type="ECO:0000256" key="3">
    <source>
        <dbReference type="ARBA" id="ARBA00022723"/>
    </source>
</evidence>
<gene>
    <name evidence="9" type="ORF">BK138_03115</name>
</gene>
<dbReference type="FunFam" id="1.10.630.10:FF:000018">
    <property type="entry name" value="Cytochrome P450 monooxygenase"/>
    <property type="match status" value="1"/>
</dbReference>
<accession>A0A1R1F0T9</accession>
<evidence type="ECO:0000256" key="8">
    <source>
        <dbReference type="SAM" id="MobiDB-lite"/>
    </source>
</evidence>
<dbReference type="InterPro" id="IPR001128">
    <property type="entry name" value="Cyt_P450"/>
</dbReference>
<dbReference type="Pfam" id="PF00067">
    <property type="entry name" value="p450"/>
    <property type="match status" value="1"/>
</dbReference>
<dbReference type="Gene3D" id="1.10.630.10">
    <property type="entry name" value="Cytochrome P450"/>
    <property type="match status" value="1"/>
</dbReference>
<evidence type="ECO:0000256" key="4">
    <source>
        <dbReference type="ARBA" id="ARBA00023002"/>
    </source>
</evidence>
<sequence>MQKEIISLAKITQFRSAVEEFSPFEWYRHHLEHDPISYNEETNSWNVFRYEDVKRVLSDYEYFSSVRARTTISVGADNEEGQHNSGRVDLSSDPPEHRKSRSLLSAAFTPRSLKLWEPRIHEVVSQLIKDMGDDPVIDIVKSFSSALPTIVIADLLGVPSEDRFLFKEWVDHLFLPLPADNVEDVQELKRQAAINYYNYLYPHVIAKRSQLTDDIISDLIQAEVDGERLTDDEIVRMTMFILGAGIETTSHLLSSTFYSFLYDNDQIYGEVQANRELLPNTVEEMLRYRFHMAKMDRTVKQDNNVLGVELKKGDVVVAWMSAANMDKEVFEDPFTLNIHRSNNKRHLTFGNGPHFCLGAPLARLEANIGLGLFMDQFERIEPVPGFKLEDHLTPSAAGQTLTSLPVRVIRR</sequence>
<organism evidence="9 10">
    <name type="scientific">Paenibacillus rhizosphaerae</name>
    <dbReference type="NCBI Taxonomy" id="297318"/>
    <lineage>
        <taxon>Bacteria</taxon>
        <taxon>Bacillati</taxon>
        <taxon>Bacillota</taxon>
        <taxon>Bacilli</taxon>
        <taxon>Bacillales</taxon>
        <taxon>Paenibacillaceae</taxon>
        <taxon>Paenibacillus</taxon>
    </lineage>
</organism>
<keyword evidence="10" id="KW-1185">Reference proteome</keyword>
<dbReference type="InterPro" id="IPR002397">
    <property type="entry name" value="Cyt_P450_B"/>
</dbReference>
<evidence type="ECO:0000256" key="7">
    <source>
        <dbReference type="RuleBase" id="RU000461"/>
    </source>
</evidence>
<comment type="similarity">
    <text evidence="1 7">Belongs to the cytochrome P450 family.</text>
</comment>
<dbReference type="PANTHER" id="PTHR46696:SF1">
    <property type="entry name" value="CYTOCHROME P450 YJIB-RELATED"/>
    <property type="match status" value="1"/>
</dbReference>
<evidence type="ECO:0000313" key="9">
    <source>
        <dbReference type="EMBL" id="OMF57606.1"/>
    </source>
</evidence>
<evidence type="ECO:0000256" key="1">
    <source>
        <dbReference type="ARBA" id="ARBA00010617"/>
    </source>
</evidence>
<dbReference type="STRING" id="297318.BK138_03115"/>
<dbReference type="GO" id="GO:0004497">
    <property type="term" value="F:monooxygenase activity"/>
    <property type="evidence" value="ECO:0007669"/>
    <property type="project" value="UniProtKB-KW"/>
</dbReference>
<dbReference type="PANTHER" id="PTHR46696">
    <property type="entry name" value="P450, PUTATIVE (EUROFUNG)-RELATED"/>
    <property type="match status" value="1"/>
</dbReference>
<keyword evidence="3 7" id="KW-0479">Metal-binding</keyword>
<evidence type="ECO:0000313" key="10">
    <source>
        <dbReference type="Proteomes" id="UP000187172"/>
    </source>
</evidence>
<dbReference type="CDD" id="cd11032">
    <property type="entry name" value="P450_EryK-like"/>
    <property type="match status" value="1"/>
</dbReference>
<reference evidence="9 10" key="1">
    <citation type="submission" date="2016-11" db="EMBL/GenBank/DDBJ databases">
        <title>Paenibacillus species isolates.</title>
        <authorList>
            <person name="Beno S.M."/>
        </authorList>
    </citation>
    <scope>NUCLEOTIDE SEQUENCE [LARGE SCALE GENOMIC DNA]</scope>
    <source>
        <strain evidence="9 10">FSL R5-0378</strain>
    </source>
</reference>
<dbReference type="GO" id="GO:0016705">
    <property type="term" value="F:oxidoreductase activity, acting on paired donors, with incorporation or reduction of molecular oxygen"/>
    <property type="evidence" value="ECO:0007669"/>
    <property type="project" value="InterPro"/>
</dbReference>
<keyword evidence="2 7" id="KW-0349">Heme</keyword>
<evidence type="ECO:0000256" key="6">
    <source>
        <dbReference type="ARBA" id="ARBA00023033"/>
    </source>
</evidence>
<protein>
    <submittedName>
        <fullName evidence="9">Cytochrome P450</fullName>
    </submittedName>
</protein>